<dbReference type="InterPro" id="IPR015867">
    <property type="entry name" value="N-reg_PII/ATP_PRibTrfase_C"/>
</dbReference>
<proteinExistence type="predicted"/>
<accession>A0A1F6CR55</accession>
<dbReference type="Gene3D" id="3.30.70.120">
    <property type="match status" value="1"/>
</dbReference>
<dbReference type="PANTHER" id="PTHR41774">
    <property type="match status" value="1"/>
</dbReference>
<dbReference type="EMBL" id="MFKW01000020">
    <property type="protein sequence ID" value="OGG51623.1"/>
    <property type="molecule type" value="Genomic_DNA"/>
</dbReference>
<name>A0A1F6CR55_9BACT</name>
<gene>
    <name evidence="1" type="ORF">A2704_02455</name>
</gene>
<dbReference type="FunFam" id="3.30.70.120:FF:000006">
    <property type="entry name" value="GTP cyclohydrolase 1 type 2 homolog"/>
    <property type="match status" value="1"/>
</dbReference>
<dbReference type="InterPro" id="IPR036069">
    <property type="entry name" value="DUF34/NIF3_sf"/>
</dbReference>
<evidence type="ECO:0000313" key="1">
    <source>
        <dbReference type="EMBL" id="OGG51623.1"/>
    </source>
</evidence>
<evidence type="ECO:0000313" key="2">
    <source>
        <dbReference type="Proteomes" id="UP000176445"/>
    </source>
</evidence>
<sequence>MYKLVVFVPLSHAKAVREAIHTAGGGTLGNYSHVSFSSRGIGRFKPEKGADPTIGRVDKLEEVEEERIEILVDKDIVGDVITAMKKAHPYEEVAYDLYPLEVWER</sequence>
<evidence type="ECO:0008006" key="3">
    <source>
        <dbReference type="Google" id="ProtNLM"/>
    </source>
</evidence>
<reference evidence="1 2" key="1">
    <citation type="journal article" date="2016" name="Nat. Commun.">
        <title>Thousands of microbial genomes shed light on interconnected biogeochemical processes in an aquifer system.</title>
        <authorList>
            <person name="Anantharaman K."/>
            <person name="Brown C.T."/>
            <person name="Hug L.A."/>
            <person name="Sharon I."/>
            <person name="Castelle C.J."/>
            <person name="Probst A.J."/>
            <person name="Thomas B.C."/>
            <person name="Singh A."/>
            <person name="Wilkins M.J."/>
            <person name="Karaoz U."/>
            <person name="Brodie E.L."/>
            <person name="Williams K.H."/>
            <person name="Hubbard S.S."/>
            <person name="Banfield J.F."/>
        </authorList>
    </citation>
    <scope>NUCLEOTIDE SEQUENCE [LARGE SCALE GENOMIC DNA]</scope>
</reference>
<dbReference type="AlphaFoldDB" id="A0A1F6CR55"/>
<dbReference type="PANTHER" id="PTHR41774:SF1">
    <property type="entry name" value="NGG1P INTERACTING FACTOR NIF3"/>
    <property type="match status" value="1"/>
</dbReference>
<protein>
    <recommendedName>
        <fullName evidence="3">NGG1p interacting factor NIF3</fullName>
    </recommendedName>
</protein>
<organism evidence="1 2">
    <name type="scientific">Candidatus Kaiserbacteria bacterium RIFCSPHIGHO2_01_FULL_54_36b</name>
    <dbReference type="NCBI Taxonomy" id="1798483"/>
    <lineage>
        <taxon>Bacteria</taxon>
        <taxon>Candidatus Kaiseribacteriota</taxon>
    </lineage>
</organism>
<comment type="caution">
    <text evidence="1">The sequence shown here is derived from an EMBL/GenBank/DDBJ whole genome shotgun (WGS) entry which is preliminary data.</text>
</comment>
<dbReference type="SUPFAM" id="SSF102705">
    <property type="entry name" value="NIF3 (NGG1p interacting factor 3)-like"/>
    <property type="match status" value="1"/>
</dbReference>
<dbReference type="Proteomes" id="UP000176445">
    <property type="component" value="Unassembled WGS sequence"/>
</dbReference>